<evidence type="ECO:0000313" key="2">
    <source>
        <dbReference type="EMBL" id="VDK84530.1"/>
    </source>
</evidence>
<dbReference type="GO" id="GO:0016020">
    <property type="term" value="C:membrane"/>
    <property type="evidence" value="ECO:0007669"/>
    <property type="project" value="TreeGrafter"/>
</dbReference>
<dbReference type="InterPro" id="IPR036259">
    <property type="entry name" value="MFS_trans_sf"/>
</dbReference>
<dbReference type="SUPFAM" id="SSF103473">
    <property type="entry name" value="MFS general substrate transporter"/>
    <property type="match status" value="1"/>
</dbReference>
<feature type="transmembrane region" description="Helical" evidence="1">
    <location>
        <begin position="191"/>
        <end position="215"/>
    </location>
</feature>
<evidence type="ECO:0000313" key="4">
    <source>
        <dbReference type="WBParaSite" id="nOo.2.0.1.t07001-RA"/>
    </source>
</evidence>
<feature type="transmembrane region" description="Helical" evidence="1">
    <location>
        <begin position="353"/>
        <end position="371"/>
    </location>
</feature>
<feature type="transmembrane region" description="Helical" evidence="1">
    <location>
        <begin position="127"/>
        <end position="145"/>
    </location>
</feature>
<feature type="transmembrane region" description="Helical" evidence="1">
    <location>
        <begin position="221"/>
        <end position="240"/>
    </location>
</feature>
<accession>A0A182EFY2</accession>
<keyword evidence="1" id="KW-1133">Transmembrane helix</keyword>
<proteinExistence type="predicted"/>
<name>A0A182EFY2_ONCOC</name>
<dbReference type="Proteomes" id="UP000271087">
    <property type="component" value="Unassembled WGS sequence"/>
</dbReference>
<sequence>MGLEVLTRLADADGSQALSDHCHDAGTFACCLSALSRTPLIMRPGAGDTPVPTPCRRHAWPGRSVSTAKNQPGLLLSLHPPPHASQSLGSQALATTPGEQTKFLGPVISMPISGFLCSTSLGWPSAFYLHAIITLIFLVLWWILYRDQPDDVPWISAYELNLITDGKIDNKVKQSDEKLPIREIFQTSSVWAIWIAAIGNMYSIQMVVVFAPTYLSQVLGLPIVSVGLTAALPTLLQFAVKILAGTTSDKITLLSETTKVRLFNTIAFFGMGIFLIALAYTPANRTTLALIFLISSTTILGFNTGGFFKSCTLVGRQYSYFVNAIVQVIMCIAMFTVPFIVTSLTPNGLSEEWYYVFILHAGFLFITNILFCKLGKGIAAAFTSNRIAVDNITGAQLKPVFL</sequence>
<feature type="transmembrane region" description="Helical" evidence="1">
    <location>
        <begin position="320"/>
        <end position="341"/>
    </location>
</feature>
<evidence type="ECO:0000313" key="3">
    <source>
        <dbReference type="Proteomes" id="UP000271087"/>
    </source>
</evidence>
<dbReference type="EMBL" id="UYRW01002336">
    <property type="protein sequence ID" value="VDK84530.1"/>
    <property type="molecule type" value="Genomic_DNA"/>
</dbReference>
<dbReference type="PANTHER" id="PTHR45757">
    <property type="entry name" value="PROTEIN CBG23364-RELATED"/>
    <property type="match status" value="1"/>
</dbReference>
<organism evidence="4">
    <name type="scientific">Onchocerca ochengi</name>
    <name type="common">Filarial nematode worm</name>
    <dbReference type="NCBI Taxonomy" id="42157"/>
    <lineage>
        <taxon>Eukaryota</taxon>
        <taxon>Metazoa</taxon>
        <taxon>Ecdysozoa</taxon>
        <taxon>Nematoda</taxon>
        <taxon>Chromadorea</taxon>
        <taxon>Rhabditida</taxon>
        <taxon>Spirurina</taxon>
        <taxon>Spiruromorpha</taxon>
        <taxon>Filarioidea</taxon>
        <taxon>Onchocercidae</taxon>
        <taxon>Onchocerca</taxon>
    </lineage>
</organism>
<dbReference type="Gene3D" id="1.20.1250.20">
    <property type="entry name" value="MFS general substrate transporter like domains"/>
    <property type="match status" value="2"/>
</dbReference>
<dbReference type="OrthoDB" id="2985014at2759"/>
<feature type="transmembrane region" description="Helical" evidence="1">
    <location>
        <begin position="261"/>
        <end position="281"/>
    </location>
</feature>
<keyword evidence="1" id="KW-0812">Transmembrane</keyword>
<keyword evidence="3" id="KW-1185">Reference proteome</keyword>
<protein>
    <submittedName>
        <fullName evidence="4">Transporter</fullName>
    </submittedName>
</protein>
<dbReference type="STRING" id="42157.A0A182EFY2"/>
<reference evidence="2 3" key="2">
    <citation type="submission" date="2018-08" db="EMBL/GenBank/DDBJ databases">
        <authorList>
            <person name="Laetsch R D."/>
            <person name="Stevens L."/>
            <person name="Kumar S."/>
            <person name="Blaxter L. M."/>
        </authorList>
    </citation>
    <scope>NUCLEOTIDE SEQUENCE [LARGE SCALE GENOMIC DNA]</scope>
</reference>
<dbReference type="AlphaFoldDB" id="A0A182EFY2"/>
<dbReference type="InterPro" id="IPR011701">
    <property type="entry name" value="MFS"/>
</dbReference>
<feature type="transmembrane region" description="Helical" evidence="1">
    <location>
        <begin position="287"/>
        <end position="308"/>
    </location>
</feature>
<keyword evidence="1" id="KW-0472">Membrane</keyword>
<reference evidence="4" key="1">
    <citation type="submission" date="2016-06" db="UniProtKB">
        <authorList>
            <consortium name="WormBaseParasite"/>
        </authorList>
    </citation>
    <scope>IDENTIFICATION</scope>
</reference>
<evidence type="ECO:0000256" key="1">
    <source>
        <dbReference type="SAM" id="Phobius"/>
    </source>
</evidence>
<dbReference type="GO" id="GO:0022857">
    <property type="term" value="F:transmembrane transporter activity"/>
    <property type="evidence" value="ECO:0007669"/>
    <property type="project" value="InterPro"/>
</dbReference>
<gene>
    <name evidence="2" type="ORF">NOO_LOCUS7001</name>
</gene>
<dbReference type="Pfam" id="PF07690">
    <property type="entry name" value="MFS_1"/>
    <property type="match status" value="1"/>
</dbReference>
<dbReference type="WBParaSite" id="nOo.2.0.1.t07001-RA">
    <property type="protein sequence ID" value="nOo.2.0.1.t07001-RA"/>
    <property type="gene ID" value="nOo.2.0.1.g07001"/>
</dbReference>